<feature type="transmembrane region" description="Helical" evidence="1">
    <location>
        <begin position="61"/>
        <end position="83"/>
    </location>
</feature>
<proteinExistence type="predicted"/>
<gene>
    <name evidence="2" type="ORF">SAMN05216586_106147</name>
</gene>
<evidence type="ECO:0000313" key="3">
    <source>
        <dbReference type="Proteomes" id="UP000243518"/>
    </source>
</evidence>
<comment type="caution">
    <text evidence="2">The sequence shown here is derived from an EMBL/GenBank/DDBJ whole genome shotgun (WGS) entry which is preliminary data.</text>
</comment>
<feature type="transmembrane region" description="Helical" evidence="1">
    <location>
        <begin position="134"/>
        <end position="154"/>
    </location>
</feature>
<dbReference type="Proteomes" id="UP000243518">
    <property type="component" value="Unassembled WGS sequence"/>
</dbReference>
<organism evidence="2 3">
    <name type="scientific">Halopseudomonas aestusnigri</name>
    <dbReference type="NCBI Taxonomy" id="857252"/>
    <lineage>
        <taxon>Bacteria</taxon>
        <taxon>Pseudomonadati</taxon>
        <taxon>Pseudomonadota</taxon>
        <taxon>Gammaproteobacteria</taxon>
        <taxon>Pseudomonadales</taxon>
        <taxon>Pseudomonadaceae</taxon>
        <taxon>Halopseudomonas</taxon>
    </lineage>
</organism>
<keyword evidence="1" id="KW-0812">Transmembrane</keyword>
<protein>
    <submittedName>
        <fullName evidence="2">Uncharacterized membrane protein</fullName>
    </submittedName>
</protein>
<feature type="transmembrane region" description="Helical" evidence="1">
    <location>
        <begin position="20"/>
        <end position="41"/>
    </location>
</feature>
<keyword evidence="1" id="KW-0472">Membrane</keyword>
<sequence length="425" mass="46501">MISKWQWLLAQLTRTLWVRASLYALLAVVAALLSILVQRLLPGPLPVTIGADAVERILDILASSMLAVTTFSLSVMVAAYSAATANATPRATRLLMQDTTTQNVLGTFIGAFLFSLVGLIALSTEAYDESGRVVLFAVTLLVIVLIVVTILRWIEHLSRFGRVGDTTARVEAVTRMALADRIANACLGARLLDPQRLPSSARPLYPCDALYLQHLDVGALADCAQEHSLRLYVVVQPGCFVHPAAPVLWFEGDADETVQSQLLDAFTLGDMRSFDQDPRFGLSVLSEIASRALSPAVNDPGTAIDILGRGVRLLSAWVDHCEPQPDEVRYPQVWLVTLALDDLFDDLFGPIARDGAARIDVQLRLLKSLQALAARDERFVAPARRLAHEARSLADQVMPLAVDRERLGAEVERLEAGQDVLRRQL</sequence>
<dbReference type="Pfam" id="PF10011">
    <property type="entry name" value="DUF2254"/>
    <property type="match status" value="1"/>
</dbReference>
<dbReference type="EMBL" id="FNVE01000006">
    <property type="protein sequence ID" value="SEG41614.1"/>
    <property type="molecule type" value="Genomic_DNA"/>
</dbReference>
<evidence type="ECO:0000256" key="1">
    <source>
        <dbReference type="SAM" id="Phobius"/>
    </source>
</evidence>
<name>A0AAQ1G7L9_9GAMM</name>
<dbReference type="InterPro" id="IPR018723">
    <property type="entry name" value="DUF2254_membrane"/>
</dbReference>
<dbReference type="RefSeq" id="WP_088275774.1">
    <property type="nucleotide sequence ID" value="NZ_FNVE01000006.1"/>
</dbReference>
<dbReference type="AlphaFoldDB" id="A0AAQ1G7L9"/>
<keyword evidence="3" id="KW-1185">Reference proteome</keyword>
<keyword evidence="1" id="KW-1133">Transmembrane helix</keyword>
<feature type="transmembrane region" description="Helical" evidence="1">
    <location>
        <begin position="104"/>
        <end position="122"/>
    </location>
</feature>
<accession>A0AAQ1G7L9</accession>
<reference evidence="2 3" key="1">
    <citation type="submission" date="2016-10" db="EMBL/GenBank/DDBJ databases">
        <authorList>
            <person name="Varghese N."/>
            <person name="Submissions S."/>
        </authorList>
    </citation>
    <scope>NUCLEOTIDE SEQUENCE [LARGE SCALE GENOMIC DNA]</scope>
    <source>
        <strain evidence="2 3">CECT 8317</strain>
    </source>
</reference>
<evidence type="ECO:0000313" key="2">
    <source>
        <dbReference type="EMBL" id="SEG41614.1"/>
    </source>
</evidence>